<name>A0A0F9M4X7_9ZZZZ</name>
<reference evidence="1" key="1">
    <citation type="journal article" date="2015" name="Nature">
        <title>Complex archaea that bridge the gap between prokaryotes and eukaryotes.</title>
        <authorList>
            <person name="Spang A."/>
            <person name="Saw J.H."/>
            <person name="Jorgensen S.L."/>
            <person name="Zaremba-Niedzwiedzka K."/>
            <person name="Martijn J."/>
            <person name="Lind A.E."/>
            <person name="van Eijk R."/>
            <person name="Schleper C."/>
            <person name="Guy L."/>
            <person name="Ettema T.J."/>
        </authorList>
    </citation>
    <scope>NUCLEOTIDE SEQUENCE</scope>
</reference>
<sequence>MRVESTGKFALRVTADCGCQADFCNDPHCTDYTHQMGFREKCGGSACSYSCDEAEELLKKEWTE</sequence>
<dbReference type="EMBL" id="LAZR01009588">
    <property type="protein sequence ID" value="KKM71710.1"/>
    <property type="molecule type" value="Genomic_DNA"/>
</dbReference>
<gene>
    <name evidence="1" type="ORF">LCGC14_1427880</name>
</gene>
<evidence type="ECO:0000313" key="1">
    <source>
        <dbReference type="EMBL" id="KKM71710.1"/>
    </source>
</evidence>
<dbReference type="AlphaFoldDB" id="A0A0F9M4X7"/>
<organism evidence="1">
    <name type="scientific">marine sediment metagenome</name>
    <dbReference type="NCBI Taxonomy" id="412755"/>
    <lineage>
        <taxon>unclassified sequences</taxon>
        <taxon>metagenomes</taxon>
        <taxon>ecological metagenomes</taxon>
    </lineage>
</organism>
<accession>A0A0F9M4X7</accession>
<comment type="caution">
    <text evidence="1">The sequence shown here is derived from an EMBL/GenBank/DDBJ whole genome shotgun (WGS) entry which is preliminary data.</text>
</comment>
<proteinExistence type="predicted"/>
<protein>
    <submittedName>
        <fullName evidence="1">Uncharacterized protein</fullName>
    </submittedName>
</protein>